<dbReference type="SUPFAM" id="SSF51735">
    <property type="entry name" value="NAD(P)-binding Rossmann-fold domains"/>
    <property type="match status" value="1"/>
</dbReference>
<dbReference type="Pfam" id="PF01370">
    <property type="entry name" value="Epimerase"/>
    <property type="match status" value="1"/>
</dbReference>
<accession>A0A4U6QCF4</accession>
<evidence type="ECO:0000313" key="2">
    <source>
        <dbReference type="EMBL" id="TKV57797.1"/>
    </source>
</evidence>
<dbReference type="GO" id="GO:0004029">
    <property type="term" value="F:aldehyde dehydrogenase (NAD+) activity"/>
    <property type="evidence" value="ECO:0007669"/>
    <property type="project" value="TreeGrafter"/>
</dbReference>
<dbReference type="EMBL" id="SZZH01000004">
    <property type="protein sequence ID" value="TKV57797.1"/>
    <property type="molecule type" value="Genomic_DNA"/>
</dbReference>
<dbReference type="AlphaFoldDB" id="A0A4U6QCF4"/>
<dbReference type="InterPro" id="IPR051783">
    <property type="entry name" value="NAD(P)-dependent_oxidoreduct"/>
</dbReference>
<dbReference type="OrthoDB" id="3338687at2"/>
<keyword evidence="3" id="KW-1185">Reference proteome</keyword>
<dbReference type="PANTHER" id="PTHR48079:SF6">
    <property type="entry name" value="NAD(P)-BINDING DOMAIN-CONTAINING PROTEIN-RELATED"/>
    <property type="match status" value="1"/>
</dbReference>
<dbReference type="Proteomes" id="UP000306985">
    <property type="component" value="Unassembled WGS sequence"/>
</dbReference>
<protein>
    <submittedName>
        <fullName evidence="2">NAD-dependent epimerase/dehydratase family protein</fullName>
    </submittedName>
</protein>
<dbReference type="PANTHER" id="PTHR48079">
    <property type="entry name" value="PROTEIN YEEZ"/>
    <property type="match status" value="1"/>
</dbReference>
<dbReference type="RefSeq" id="WP_137450881.1">
    <property type="nucleotide sequence ID" value="NZ_SZZH01000004.1"/>
</dbReference>
<reference evidence="2 3" key="1">
    <citation type="submission" date="2019-05" db="EMBL/GenBank/DDBJ databases">
        <title>Nakamurella sp. N5BH11, whole genome shotgun sequence.</title>
        <authorList>
            <person name="Tuo L."/>
        </authorList>
    </citation>
    <scope>NUCLEOTIDE SEQUENCE [LARGE SCALE GENOMIC DNA]</scope>
    <source>
        <strain evidence="2 3">N5BH11</strain>
    </source>
</reference>
<evidence type="ECO:0000259" key="1">
    <source>
        <dbReference type="Pfam" id="PF01370"/>
    </source>
</evidence>
<comment type="caution">
    <text evidence="2">The sequence shown here is derived from an EMBL/GenBank/DDBJ whole genome shotgun (WGS) entry which is preliminary data.</text>
</comment>
<name>A0A4U6QCF4_9ACTN</name>
<organism evidence="2 3">
    <name type="scientific">Nakamurella flava</name>
    <dbReference type="NCBI Taxonomy" id="2576308"/>
    <lineage>
        <taxon>Bacteria</taxon>
        <taxon>Bacillati</taxon>
        <taxon>Actinomycetota</taxon>
        <taxon>Actinomycetes</taxon>
        <taxon>Nakamurellales</taxon>
        <taxon>Nakamurellaceae</taxon>
        <taxon>Nakamurella</taxon>
    </lineage>
</organism>
<dbReference type="InterPro" id="IPR036291">
    <property type="entry name" value="NAD(P)-bd_dom_sf"/>
</dbReference>
<gene>
    <name evidence="2" type="ORF">FDO65_16820</name>
</gene>
<sequence length="362" mass="38315">MRIVIMGASGNLGTALLDRIRRDRTDVDVVAVARRIPAAEPPYDTSQWVAVDVTAENTAGRLAGVFRGADAVVNLVWGFQPARDPERLAAVGVGGLTAVLAAAREAAVPHLVHVSSVGAYRAGPTGPAGKERVDESWPTDGIATSVYSRQKAAAERLLDRAELEQTGRDPVITRLRPGLVLQRAAGSSLLRYGAPALLPSWAPALLPVLPVGRSLNVPVVHADDVAAALLAAVDRRAAGPFNLASDPPITGVDIADRLRAWSVDLPPWAIGRAARLAFAARVSRIDAGWIDLAYAVPLLDTTRARELLGWEPGYGSLDALDETVAGVRAADATGSPVLRRRTVLNQLTDRLADGPITRRRVS</sequence>
<dbReference type="GO" id="GO:0005737">
    <property type="term" value="C:cytoplasm"/>
    <property type="evidence" value="ECO:0007669"/>
    <property type="project" value="TreeGrafter"/>
</dbReference>
<evidence type="ECO:0000313" key="3">
    <source>
        <dbReference type="Proteomes" id="UP000306985"/>
    </source>
</evidence>
<proteinExistence type="predicted"/>
<dbReference type="InterPro" id="IPR001509">
    <property type="entry name" value="Epimerase_deHydtase"/>
</dbReference>
<feature type="domain" description="NAD-dependent epimerase/dehydratase" evidence="1">
    <location>
        <begin position="3"/>
        <end position="241"/>
    </location>
</feature>
<dbReference type="Gene3D" id="3.40.50.720">
    <property type="entry name" value="NAD(P)-binding Rossmann-like Domain"/>
    <property type="match status" value="1"/>
</dbReference>